<dbReference type="EMBL" id="HACG01015424">
    <property type="protein sequence ID" value="CEK62289.1"/>
    <property type="molecule type" value="Transcribed_RNA"/>
</dbReference>
<evidence type="ECO:0000313" key="3">
    <source>
        <dbReference type="EMBL" id="CEK62289.1"/>
    </source>
</evidence>
<protein>
    <submittedName>
        <fullName evidence="3">Uncharacterized protein</fullName>
    </submittedName>
</protein>
<feature type="transmembrane region" description="Helical" evidence="2">
    <location>
        <begin position="90"/>
        <end position="115"/>
    </location>
</feature>
<keyword evidence="2" id="KW-1133">Transmembrane helix</keyword>
<keyword evidence="2" id="KW-0472">Membrane</keyword>
<name>A0A0B6Z129_9EUPU</name>
<sequence length="299" mass="33298">MMPETSQYSAVSLFKTRPIVYKLGLFCLFCSFISFLIGFSSAYWIRYEYKEERYGSEHLDVDLQDTHYELYAGLWNAPCSSGAACNTGILVAQIAFSFHLAGYVISLLVAAYENCKKVDPLIYHSRVLELCVFVTGILGTAGMAVFMVWYSTSFYHTGFKWSLAVTSLSLTGIYITFLLLAVGNRKQFLSTRGTVLVPPQQGGVIYYNTGNACGTTVVHSQFGNQSHVQQTQPLLPQQPYFYPQVNNLGAPPAYSLPPAYPSLNSQPQSFAYPNYYEQQREGHAMASAPPYDSTVPQKS</sequence>
<reference evidence="3" key="1">
    <citation type="submission" date="2014-12" db="EMBL/GenBank/DDBJ databases">
        <title>Insight into the proteome of Arion vulgaris.</title>
        <authorList>
            <person name="Aradska J."/>
            <person name="Bulat T."/>
            <person name="Smidak R."/>
            <person name="Sarate P."/>
            <person name="Gangsoo J."/>
            <person name="Sialana F."/>
            <person name="Bilban M."/>
            <person name="Lubec G."/>
        </authorList>
    </citation>
    <scope>NUCLEOTIDE SEQUENCE</scope>
    <source>
        <tissue evidence="3">Skin</tissue>
    </source>
</reference>
<feature type="transmembrane region" description="Helical" evidence="2">
    <location>
        <begin position="127"/>
        <end position="149"/>
    </location>
</feature>
<gene>
    <name evidence="3" type="primary">ORF44756</name>
</gene>
<organism evidence="3">
    <name type="scientific">Arion vulgaris</name>
    <dbReference type="NCBI Taxonomy" id="1028688"/>
    <lineage>
        <taxon>Eukaryota</taxon>
        <taxon>Metazoa</taxon>
        <taxon>Spiralia</taxon>
        <taxon>Lophotrochozoa</taxon>
        <taxon>Mollusca</taxon>
        <taxon>Gastropoda</taxon>
        <taxon>Heterobranchia</taxon>
        <taxon>Euthyneura</taxon>
        <taxon>Panpulmonata</taxon>
        <taxon>Eupulmonata</taxon>
        <taxon>Stylommatophora</taxon>
        <taxon>Helicina</taxon>
        <taxon>Arionoidea</taxon>
        <taxon>Arionidae</taxon>
        <taxon>Arion</taxon>
    </lineage>
</organism>
<evidence type="ECO:0000256" key="1">
    <source>
        <dbReference type="SAM" id="MobiDB-lite"/>
    </source>
</evidence>
<evidence type="ECO:0000256" key="2">
    <source>
        <dbReference type="SAM" id="Phobius"/>
    </source>
</evidence>
<proteinExistence type="predicted"/>
<dbReference type="AlphaFoldDB" id="A0A0B6Z129"/>
<feature type="transmembrane region" description="Helical" evidence="2">
    <location>
        <begin position="20"/>
        <end position="45"/>
    </location>
</feature>
<feature type="region of interest" description="Disordered" evidence="1">
    <location>
        <begin position="280"/>
        <end position="299"/>
    </location>
</feature>
<accession>A0A0B6Z129</accession>
<keyword evidence="2" id="KW-0812">Transmembrane</keyword>
<feature type="transmembrane region" description="Helical" evidence="2">
    <location>
        <begin position="161"/>
        <end position="182"/>
    </location>
</feature>